<gene>
    <name evidence="2" type="ORF">TSUD_62590</name>
</gene>
<evidence type="ECO:0008006" key="4">
    <source>
        <dbReference type="Google" id="ProtNLM"/>
    </source>
</evidence>
<name>A0A2Z6NG07_TRISU</name>
<dbReference type="Proteomes" id="UP000242715">
    <property type="component" value="Unassembled WGS sequence"/>
</dbReference>
<feature type="region of interest" description="Disordered" evidence="1">
    <location>
        <begin position="1"/>
        <end position="58"/>
    </location>
</feature>
<dbReference type="SUPFAM" id="SSF56219">
    <property type="entry name" value="DNase I-like"/>
    <property type="match status" value="1"/>
</dbReference>
<evidence type="ECO:0000313" key="2">
    <source>
        <dbReference type="EMBL" id="GAU30639.1"/>
    </source>
</evidence>
<evidence type="ECO:0000256" key="1">
    <source>
        <dbReference type="SAM" id="MobiDB-lite"/>
    </source>
</evidence>
<dbReference type="PANTHER" id="PTHR35218:SF9">
    <property type="entry name" value="ENDONUCLEASE_EXONUCLEASE_PHOSPHATASE DOMAIN-CONTAINING PROTEIN"/>
    <property type="match status" value="1"/>
</dbReference>
<dbReference type="OrthoDB" id="1432859at2759"/>
<proteinExistence type="predicted"/>
<reference evidence="3" key="1">
    <citation type="journal article" date="2017" name="Front. Plant Sci.">
        <title>Climate Clever Clovers: New Paradigm to Reduce the Environmental Footprint of Ruminants by Breeding Low Methanogenic Forages Utilizing Haplotype Variation.</title>
        <authorList>
            <person name="Kaur P."/>
            <person name="Appels R."/>
            <person name="Bayer P.E."/>
            <person name="Keeble-Gagnere G."/>
            <person name="Wang J."/>
            <person name="Hirakawa H."/>
            <person name="Shirasawa K."/>
            <person name="Vercoe P."/>
            <person name="Stefanova K."/>
            <person name="Durmic Z."/>
            <person name="Nichols P."/>
            <person name="Revell C."/>
            <person name="Isobe S.N."/>
            <person name="Edwards D."/>
            <person name="Erskine W."/>
        </authorList>
    </citation>
    <scope>NUCLEOTIDE SEQUENCE [LARGE SCALE GENOMIC DNA]</scope>
    <source>
        <strain evidence="3">cv. Daliak</strain>
    </source>
</reference>
<accession>A0A2Z6NG07</accession>
<feature type="compositionally biased region" description="Polar residues" evidence="1">
    <location>
        <begin position="44"/>
        <end position="58"/>
    </location>
</feature>
<dbReference type="InterPro" id="IPR036691">
    <property type="entry name" value="Endo/exonu/phosph_ase_sf"/>
</dbReference>
<sequence>MAPQFQPGGGVESTKVWTKRNKRDRGMVSNGKEPNHIGNLVHSPMSSGSKPRQPSLNLERQGQLLKITDNKSTMVMNTSNPQSQMIRHRRRPVVNLLLVTMMRWWWRLRYRTNENAQDIHQIPPSLLMMNAFKDFSVLAWNVRGFSIRKSRSHMHELVSRYKPDMLVILETHTVFSSAETFWNRVNYEMIDVQEVQGHYGGIWVMQRKGSDFNFTPVSKMHQGLC</sequence>
<protein>
    <recommendedName>
        <fullName evidence="4">Endonuclease/exonuclease/phosphatase domain-containing protein</fullName>
    </recommendedName>
</protein>
<dbReference type="AlphaFoldDB" id="A0A2Z6NG07"/>
<dbReference type="EMBL" id="DF973430">
    <property type="protein sequence ID" value="GAU30639.1"/>
    <property type="molecule type" value="Genomic_DNA"/>
</dbReference>
<dbReference type="Gene3D" id="3.60.10.10">
    <property type="entry name" value="Endonuclease/exonuclease/phosphatase"/>
    <property type="match status" value="1"/>
</dbReference>
<evidence type="ECO:0000313" key="3">
    <source>
        <dbReference type="Proteomes" id="UP000242715"/>
    </source>
</evidence>
<organism evidence="2 3">
    <name type="scientific">Trifolium subterraneum</name>
    <name type="common">Subterranean clover</name>
    <dbReference type="NCBI Taxonomy" id="3900"/>
    <lineage>
        <taxon>Eukaryota</taxon>
        <taxon>Viridiplantae</taxon>
        <taxon>Streptophyta</taxon>
        <taxon>Embryophyta</taxon>
        <taxon>Tracheophyta</taxon>
        <taxon>Spermatophyta</taxon>
        <taxon>Magnoliopsida</taxon>
        <taxon>eudicotyledons</taxon>
        <taxon>Gunneridae</taxon>
        <taxon>Pentapetalae</taxon>
        <taxon>rosids</taxon>
        <taxon>fabids</taxon>
        <taxon>Fabales</taxon>
        <taxon>Fabaceae</taxon>
        <taxon>Papilionoideae</taxon>
        <taxon>50 kb inversion clade</taxon>
        <taxon>NPAAA clade</taxon>
        <taxon>Hologalegina</taxon>
        <taxon>IRL clade</taxon>
        <taxon>Trifolieae</taxon>
        <taxon>Trifolium</taxon>
    </lineage>
</organism>
<dbReference type="PANTHER" id="PTHR35218">
    <property type="entry name" value="RNASE H DOMAIN-CONTAINING PROTEIN"/>
    <property type="match status" value="1"/>
</dbReference>
<keyword evidence="3" id="KW-1185">Reference proteome</keyword>